<dbReference type="Proteomes" id="UP000050471">
    <property type="component" value="Unassembled WGS sequence"/>
</dbReference>
<dbReference type="Gene3D" id="3.90.190.10">
    <property type="entry name" value="Protein tyrosine phosphatase superfamily"/>
    <property type="match status" value="1"/>
</dbReference>
<dbReference type="GO" id="GO:0016787">
    <property type="term" value="F:hydrolase activity"/>
    <property type="evidence" value="ECO:0007669"/>
    <property type="project" value="InterPro"/>
</dbReference>
<comment type="caution">
    <text evidence="2">The sequence shown here is derived from an EMBL/GenBank/DDBJ whole genome shotgun (WGS) entry which is preliminary data.</text>
</comment>
<dbReference type="AlphaFoldDB" id="A0A0P7IUF6"/>
<accession>A0A0P7IUF6</accession>
<dbReference type="InterPro" id="IPR029021">
    <property type="entry name" value="Prot-tyrosine_phosphatase-like"/>
</dbReference>
<evidence type="ECO:0000313" key="2">
    <source>
        <dbReference type="EMBL" id="KPN62575.1"/>
    </source>
</evidence>
<protein>
    <recommendedName>
        <fullName evidence="1">Beta-lactamase hydrolase-like protein phosphatase-like domain-containing protein</fullName>
    </recommendedName>
</protein>
<dbReference type="NCBIfam" id="TIGR01244">
    <property type="entry name" value="TIGR01244 family sulfur transferase"/>
    <property type="match status" value="1"/>
</dbReference>
<name>A0A0P7IUF6_9RHOB</name>
<evidence type="ECO:0000313" key="3">
    <source>
        <dbReference type="Proteomes" id="UP000050471"/>
    </source>
</evidence>
<evidence type="ECO:0000259" key="1">
    <source>
        <dbReference type="Pfam" id="PF04273"/>
    </source>
</evidence>
<sequence length="126" mass="13779">MAVNRILSGKYEGSKMMAKKLSDRVTVAPQIAVSDVAAIKQAGFTTLVCNRPDNEDPGQPSWAEIEAAAKAEGMATSFLPMSNREDALKVMGEFTRLMEEAPGPIFAYCRSGTRCEILWMTCEANR</sequence>
<reference evidence="2 3" key="1">
    <citation type="submission" date="2015-09" db="EMBL/GenBank/DDBJ databases">
        <title>Draft genome sequence of Aliiroseovarius crassostreae CV919-312TSm, the causative agent of Roseovarius Oyster Disease (formerly Juvenile Oyster Disease).</title>
        <authorList>
            <person name="Kessner L."/>
            <person name="Spinard E."/>
            <person name="Nelson D."/>
        </authorList>
    </citation>
    <scope>NUCLEOTIDE SEQUENCE [LARGE SCALE GENOMIC DNA]</scope>
    <source>
        <strain evidence="2 3">CV919-312</strain>
    </source>
</reference>
<dbReference type="STRING" id="154981.AKJ29_10265"/>
<organism evidence="2 3">
    <name type="scientific">Aliiroseovarius crassostreae</name>
    <dbReference type="NCBI Taxonomy" id="154981"/>
    <lineage>
        <taxon>Bacteria</taxon>
        <taxon>Pseudomonadati</taxon>
        <taxon>Pseudomonadota</taxon>
        <taxon>Alphaproteobacteria</taxon>
        <taxon>Rhodobacterales</taxon>
        <taxon>Paracoccaceae</taxon>
        <taxon>Aliiroseovarius</taxon>
    </lineage>
</organism>
<dbReference type="InterPro" id="IPR005939">
    <property type="entry name" value="BLH_phosphatase-like"/>
</dbReference>
<proteinExistence type="predicted"/>
<keyword evidence="3" id="KW-1185">Reference proteome</keyword>
<dbReference type="EMBL" id="LKBA01000019">
    <property type="protein sequence ID" value="KPN62575.1"/>
    <property type="molecule type" value="Genomic_DNA"/>
</dbReference>
<feature type="domain" description="Beta-lactamase hydrolase-like protein phosphatase-like" evidence="1">
    <location>
        <begin position="21"/>
        <end position="124"/>
    </location>
</feature>
<gene>
    <name evidence="2" type="ORF">AKJ29_10265</name>
</gene>
<dbReference type="Pfam" id="PF04273">
    <property type="entry name" value="BLH_phosphatase"/>
    <property type="match status" value="1"/>
</dbReference>